<dbReference type="NCBIfam" id="TIGR00099">
    <property type="entry name" value="Cof-subfamily"/>
    <property type="match status" value="1"/>
</dbReference>
<dbReference type="GO" id="GO:0016791">
    <property type="term" value="F:phosphatase activity"/>
    <property type="evidence" value="ECO:0007669"/>
    <property type="project" value="TreeGrafter"/>
</dbReference>
<accession>A0A6A7K5L6</accession>
<dbReference type="RefSeq" id="WP_152801441.1">
    <property type="nucleotide sequence ID" value="NZ_WHNX01000003.1"/>
</dbReference>
<dbReference type="GO" id="GO:0005829">
    <property type="term" value="C:cytosol"/>
    <property type="evidence" value="ECO:0007669"/>
    <property type="project" value="TreeGrafter"/>
</dbReference>
<dbReference type="PANTHER" id="PTHR10000">
    <property type="entry name" value="PHOSPHOSERINE PHOSPHATASE"/>
    <property type="match status" value="1"/>
</dbReference>
<dbReference type="InterPro" id="IPR000150">
    <property type="entry name" value="Cof"/>
</dbReference>
<dbReference type="SFLD" id="SFLDG01140">
    <property type="entry name" value="C2.B:_Phosphomannomutase_and_P"/>
    <property type="match status" value="1"/>
</dbReference>
<dbReference type="GO" id="GO:0000287">
    <property type="term" value="F:magnesium ion binding"/>
    <property type="evidence" value="ECO:0007669"/>
    <property type="project" value="TreeGrafter"/>
</dbReference>
<dbReference type="Pfam" id="PF08282">
    <property type="entry name" value="Hydrolase_3"/>
    <property type="match status" value="1"/>
</dbReference>
<dbReference type="Gene3D" id="3.30.1240.10">
    <property type="match status" value="1"/>
</dbReference>
<keyword evidence="2" id="KW-1185">Reference proteome</keyword>
<dbReference type="SFLD" id="SFLDS00003">
    <property type="entry name" value="Haloacid_Dehalogenase"/>
    <property type="match status" value="1"/>
</dbReference>
<evidence type="ECO:0000313" key="2">
    <source>
        <dbReference type="Proteomes" id="UP000440004"/>
    </source>
</evidence>
<comment type="caution">
    <text evidence="1">The sequence shown here is derived from an EMBL/GenBank/DDBJ whole genome shotgun (WGS) entry which is preliminary data.</text>
</comment>
<dbReference type="InterPro" id="IPR023214">
    <property type="entry name" value="HAD_sf"/>
</dbReference>
<dbReference type="EMBL" id="WHNX01000003">
    <property type="protein sequence ID" value="MPW24708.1"/>
    <property type="molecule type" value="Genomic_DNA"/>
</dbReference>
<reference evidence="1 2" key="1">
    <citation type="submission" date="2019-10" db="EMBL/GenBank/DDBJ databases">
        <title>Alkalibaculum tamaniensis sp.nov., a new alkaliphilic acetogen, isolated on methoxylated aromatics from a mud volcano.</title>
        <authorList>
            <person name="Khomyakova M.A."/>
            <person name="Merkel A.Y."/>
            <person name="Bonch-Osmolovskaya E.A."/>
            <person name="Slobodkin A.I."/>
        </authorList>
    </citation>
    <scope>NUCLEOTIDE SEQUENCE [LARGE SCALE GENOMIC DNA]</scope>
    <source>
        <strain evidence="1 2">M08DMB</strain>
    </source>
</reference>
<proteinExistence type="predicted"/>
<dbReference type="AlphaFoldDB" id="A0A6A7K5L6"/>
<dbReference type="PANTHER" id="PTHR10000:SF8">
    <property type="entry name" value="HAD SUPERFAMILY HYDROLASE-LIKE, TYPE 3"/>
    <property type="match status" value="1"/>
</dbReference>
<dbReference type="Gene3D" id="3.40.50.1000">
    <property type="entry name" value="HAD superfamily/HAD-like"/>
    <property type="match status" value="1"/>
</dbReference>
<organism evidence="1 2">
    <name type="scientific">Alkalibaculum sporogenes</name>
    <dbReference type="NCBI Taxonomy" id="2655001"/>
    <lineage>
        <taxon>Bacteria</taxon>
        <taxon>Bacillati</taxon>
        <taxon>Bacillota</taxon>
        <taxon>Clostridia</taxon>
        <taxon>Eubacteriales</taxon>
        <taxon>Eubacteriaceae</taxon>
        <taxon>Alkalibaculum</taxon>
    </lineage>
</organism>
<dbReference type="PROSITE" id="PS01228">
    <property type="entry name" value="COF_1"/>
    <property type="match status" value="1"/>
</dbReference>
<sequence length="284" mass="32444">MDYKILALDLDGTLLNSTHEITCNTLQVIKTLRSLGMCIVITTGRSYNACTYYSKLIDADYTIACNGAFTYDNKKNTIYNKIPLDKKLSQSVLEMLFKGKDKLKIQWDSISTYYSNNITPFESNYIENYKRDFPDEIFNHRIINKYNKNHKGFNEEIYQIFFHPTSRSREEYFDVLQELKTFQNINIVDFKNECTDINNICATKGNGLKTLANSLNVPSEKIIAFGDGNNDISMFKYAGLAVAMENACAEIKELSNMITSHHDKEGVANALQSIFKLNPSNINT</sequence>
<dbReference type="InterPro" id="IPR036412">
    <property type="entry name" value="HAD-like_sf"/>
</dbReference>
<dbReference type="SUPFAM" id="SSF56784">
    <property type="entry name" value="HAD-like"/>
    <property type="match status" value="1"/>
</dbReference>
<keyword evidence="1" id="KW-0378">Hydrolase</keyword>
<name>A0A6A7K5L6_9FIRM</name>
<evidence type="ECO:0000313" key="1">
    <source>
        <dbReference type="EMBL" id="MPW24708.1"/>
    </source>
</evidence>
<dbReference type="NCBIfam" id="TIGR01484">
    <property type="entry name" value="HAD-SF-IIB"/>
    <property type="match status" value="1"/>
</dbReference>
<dbReference type="Proteomes" id="UP000440004">
    <property type="component" value="Unassembled WGS sequence"/>
</dbReference>
<dbReference type="InterPro" id="IPR006379">
    <property type="entry name" value="HAD-SF_hydro_IIB"/>
</dbReference>
<gene>
    <name evidence="1" type="ORF">GC105_02750</name>
</gene>
<protein>
    <submittedName>
        <fullName evidence="1">Cof-type HAD-IIB family hydrolase</fullName>
    </submittedName>
</protein>